<name>A0A183PL43_9TREM</name>
<keyword evidence="10" id="KW-0747">Spliceosome</keyword>
<evidence type="ECO:0000256" key="10">
    <source>
        <dbReference type="ARBA" id="ARBA00022728"/>
    </source>
</evidence>
<keyword evidence="16" id="KW-0539">Nucleus</keyword>
<organism evidence="19 20">
    <name type="scientific">Schistosoma mattheei</name>
    <dbReference type="NCBI Taxonomy" id="31246"/>
    <lineage>
        <taxon>Eukaryota</taxon>
        <taxon>Metazoa</taxon>
        <taxon>Spiralia</taxon>
        <taxon>Lophotrochozoa</taxon>
        <taxon>Platyhelminthes</taxon>
        <taxon>Trematoda</taxon>
        <taxon>Digenea</taxon>
        <taxon>Strigeidida</taxon>
        <taxon>Schistosomatoidea</taxon>
        <taxon>Schistosomatidae</taxon>
        <taxon>Schistosoma</taxon>
    </lineage>
</organism>
<keyword evidence="12" id="KW-0810">Translation regulation</keyword>
<protein>
    <recommendedName>
        <fullName evidence="6">Protein CASC3</fullName>
    </recommendedName>
</protein>
<dbReference type="SMART" id="SM01044">
    <property type="entry name" value="Btz"/>
    <property type="match status" value="1"/>
</dbReference>
<evidence type="ECO:0000256" key="12">
    <source>
        <dbReference type="ARBA" id="ARBA00022845"/>
    </source>
</evidence>
<sequence>MQNIDLGNIPCMKWHSLVSVFKPNPVLWNYNYLDGTINRSRSCEEVPLNTDLGQSNDTNLQGYSAKLLVPVNKQFIDHLGSKNLSGPQGKFRGFGGHYEIYTSKSLNDILDYQMHSGNKTHTLHRHKSSSGLLLNDNFSSNASSSDSLNDVNYENGHSDEENLPGARKRHGLREVTDNSDDVSGKSVSLVHSCSDFNSYWSENEEGHDIRNSDDSAVNSVLDGVTELHVNEKESNSLPQEGTDAADIDFDVDADQDKTNPAYIPRGGRYYMHDHRTLEEDVVVVKKRESNRRWQHDKFNYYDQAPRSTEEIIWRYGYDIRKENICPFANKSDTNDGSNVPTTTSIPCETNETYHSSHQPSQVTSTKVRNSVLCGNEGQKRSARTQGKTITYSSIKYNGYSRFTKSDCHRRNFSTRKDSITDEFQTQASSRPTKEDSVSGTNVHRSHPTPTLDMKPAYSTNTHDSYCKHQQGLNHSYYTSSSNLSRHNREDSSKPPVSNYQYVSKKQAINFAPVNTKIRRVYKPQVIKHSSHIREQVKRGERVPKRYSAVRQNVSNIDSSTDKKTPLRLPSPVHTEESCGSVDVKDLMVTKLSTPGNVDEVTQLHKSAADCKDVIATQDQVCTKITGINTFSQQKANSQPVSMSVHPVSLTHFQPSIEYSRRIPTEYSSVNPHLQTIYCPDIFQHDPRYQPPSTVMSNYVLPNAHQAQIHRLYGNGIQNMNLPVPVATTLCFDHVPCGVTNDPSQTYVMHLGMTAVEPHWNSEEKPVFNRRFPKKPLEVIDPRDGTRVNKVALSETQ</sequence>
<dbReference type="InterPro" id="IPR028544">
    <property type="entry name" value="CASC3"/>
</dbReference>
<evidence type="ECO:0000313" key="20">
    <source>
        <dbReference type="Proteomes" id="UP000269396"/>
    </source>
</evidence>
<evidence type="ECO:0000256" key="11">
    <source>
        <dbReference type="ARBA" id="ARBA00022816"/>
    </source>
</evidence>
<evidence type="ECO:0000256" key="3">
    <source>
        <dbReference type="ARBA" id="ARBA00004324"/>
    </source>
</evidence>
<evidence type="ECO:0000256" key="4">
    <source>
        <dbReference type="ARBA" id="ARBA00004556"/>
    </source>
</evidence>
<evidence type="ECO:0000256" key="7">
    <source>
        <dbReference type="ARBA" id="ARBA00022448"/>
    </source>
</evidence>
<evidence type="ECO:0000256" key="16">
    <source>
        <dbReference type="ARBA" id="ARBA00023242"/>
    </source>
</evidence>
<feature type="region of interest" description="Disordered" evidence="18">
    <location>
        <begin position="417"/>
        <end position="498"/>
    </location>
</feature>
<keyword evidence="11" id="KW-0509">mRNA transport</keyword>
<dbReference type="GO" id="GO:0035145">
    <property type="term" value="C:exon-exon junction complex"/>
    <property type="evidence" value="ECO:0007669"/>
    <property type="project" value="InterPro"/>
</dbReference>
<feature type="compositionally biased region" description="Polar residues" evidence="18">
    <location>
        <begin position="470"/>
        <end position="484"/>
    </location>
</feature>
<accession>A0A183PL43</accession>
<dbReference type="GO" id="GO:0010494">
    <property type="term" value="C:cytoplasmic stress granule"/>
    <property type="evidence" value="ECO:0007669"/>
    <property type="project" value="UniProtKB-SubCell"/>
</dbReference>
<keyword evidence="14" id="KW-0866">Nonsense-mediated mRNA decay</keyword>
<comment type="similarity">
    <text evidence="5">Belongs to the CASC3 family.</text>
</comment>
<keyword evidence="9" id="KW-0507">mRNA processing</keyword>
<dbReference type="GO" id="GO:0048471">
    <property type="term" value="C:perinuclear region of cytoplasm"/>
    <property type="evidence" value="ECO:0007669"/>
    <property type="project" value="UniProtKB-SubCell"/>
</dbReference>
<dbReference type="PANTHER" id="PTHR13434:SF0">
    <property type="entry name" value="PROTEIN CASC3"/>
    <property type="match status" value="1"/>
</dbReference>
<keyword evidence="15" id="KW-0508">mRNA splicing</keyword>
<feature type="region of interest" description="Disordered" evidence="18">
    <location>
        <begin position="144"/>
        <end position="186"/>
    </location>
</feature>
<evidence type="ECO:0000256" key="14">
    <source>
        <dbReference type="ARBA" id="ARBA00023161"/>
    </source>
</evidence>
<evidence type="ECO:0000256" key="6">
    <source>
        <dbReference type="ARBA" id="ARBA00019964"/>
    </source>
</evidence>
<keyword evidence="20" id="KW-1185">Reference proteome</keyword>
<evidence type="ECO:0000256" key="13">
    <source>
        <dbReference type="ARBA" id="ARBA00022884"/>
    </source>
</evidence>
<evidence type="ECO:0000256" key="1">
    <source>
        <dbReference type="ARBA" id="ARBA00004210"/>
    </source>
</evidence>
<keyword evidence="17" id="KW-0966">Cell projection</keyword>
<proteinExistence type="inferred from homology"/>
<dbReference type="GO" id="GO:0008380">
    <property type="term" value="P:RNA splicing"/>
    <property type="evidence" value="ECO:0007669"/>
    <property type="project" value="UniProtKB-KW"/>
</dbReference>
<dbReference type="GO" id="GO:0016607">
    <property type="term" value="C:nuclear speck"/>
    <property type="evidence" value="ECO:0007669"/>
    <property type="project" value="UniProtKB-SubCell"/>
</dbReference>
<evidence type="ECO:0000313" key="19">
    <source>
        <dbReference type="EMBL" id="VDP67640.1"/>
    </source>
</evidence>
<feature type="compositionally biased region" description="Polar residues" evidence="18">
    <location>
        <begin position="421"/>
        <end position="430"/>
    </location>
</feature>
<reference evidence="19 20" key="1">
    <citation type="submission" date="2018-11" db="EMBL/GenBank/DDBJ databases">
        <authorList>
            <consortium name="Pathogen Informatics"/>
        </authorList>
    </citation>
    <scope>NUCLEOTIDE SEQUENCE [LARGE SCALE GENOMIC DNA]</scope>
    <source>
        <strain>Denwood</strain>
        <strain evidence="20">Zambia</strain>
    </source>
</reference>
<comment type="subcellular location">
    <subcellularLocation>
        <location evidence="2">Cell projection</location>
        <location evidence="2">Dendrite</location>
    </subcellularLocation>
    <subcellularLocation>
        <location evidence="1">Cytoplasm</location>
        <location evidence="1">Stress granule</location>
    </subcellularLocation>
    <subcellularLocation>
        <location evidence="4">Cytoplasm</location>
        <location evidence="4">Perinuclear region</location>
    </subcellularLocation>
    <subcellularLocation>
        <location evidence="3">Nucleus speckle</location>
    </subcellularLocation>
</comment>
<dbReference type="Proteomes" id="UP000269396">
    <property type="component" value="Unassembled WGS sequence"/>
</dbReference>
<dbReference type="STRING" id="31246.A0A183PL43"/>
<keyword evidence="7" id="KW-0813">Transport</keyword>
<keyword evidence="13" id="KW-0694">RNA-binding</keyword>
<evidence type="ECO:0000256" key="2">
    <source>
        <dbReference type="ARBA" id="ARBA00004279"/>
    </source>
</evidence>
<feature type="region of interest" description="Disordered" evidence="18">
    <location>
        <begin position="556"/>
        <end position="575"/>
    </location>
</feature>
<keyword evidence="8" id="KW-0963">Cytoplasm</keyword>
<dbReference type="PANTHER" id="PTHR13434">
    <property type="entry name" value="PROTEIN CASC3"/>
    <property type="match status" value="1"/>
</dbReference>
<gene>
    <name evidence="19" type="ORF">SMTD_LOCUS15079</name>
</gene>
<evidence type="ECO:0000256" key="17">
    <source>
        <dbReference type="ARBA" id="ARBA00023273"/>
    </source>
</evidence>
<evidence type="ECO:0000256" key="15">
    <source>
        <dbReference type="ARBA" id="ARBA00023187"/>
    </source>
</evidence>
<dbReference type="GO" id="GO:0006417">
    <property type="term" value="P:regulation of translation"/>
    <property type="evidence" value="ECO:0007669"/>
    <property type="project" value="UniProtKB-KW"/>
</dbReference>
<dbReference type="AlphaFoldDB" id="A0A183PL43"/>
<dbReference type="GO" id="GO:0006397">
    <property type="term" value="P:mRNA processing"/>
    <property type="evidence" value="ECO:0007669"/>
    <property type="project" value="UniProtKB-KW"/>
</dbReference>
<evidence type="ECO:0000256" key="5">
    <source>
        <dbReference type="ARBA" id="ARBA00009548"/>
    </source>
</evidence>
<dbReference type="GO" id="GO:0005681">
    <property type="term" value="C:spliceosomal complex"/>
    <property type="evidence" value="ECO:0007669"/>
    <property type="project" value="UniProtKB-KW"/>
</dbReference>
<dbReference type="GO" id="GO:0030425">
    <property type="term" value="C:dendrite"/>
    <property type="evidence" value="ECO:0007669"/>
    <property type="project" value="UniProtKB-SubCell"/>
</dbReference>
<evidence type="ECO:0000256" key="9">
    <source>
        <dbReference type="ARBA" id="ARBA00022664"/>
    </source>
</evidence>
<dbReference type="EMBL" id="UZAL01035414">
    <property type="protein sequence ID" value="VDP67640.1"/>
    <property type="molecule type" value="Genomic_DNA"/>
</dbReference>
<dbReference type="GO" id="GO:0051028">
    <property type="term" value="P:mRNA transport"/>
    <property type="evidence" value="ECO:0007669"/>
    <property type="project" value="UniProtKB-KW"/>
</dbReference>
<evidence type="ECO:0000256" key="18">
    <source>
        <dbReference type="SAM" id="MobiDB-lite"/>
    </source>
</evidence>
<dbReference type="InterPro" id="IPR018545">
    <property type="entry name" value="Btz_dom"/>
</dbReference>
<dbReference type="GO" id="GO:0000184">
    <property type="term" value="P:nuclear-transcribed mRNA catabolic process, nonsense-mediated decay"/>
    <property type="evidence" value="ECO:0007669"/>
    <property type="project" value="UniProtKB-KW"/>
</dbReference>
<evidence type="ECO:0000256" key="8">
    <source>
        <dbReference type="ARBA" id="ARBA00022490"/>
    </source>
</evidence>
<dbReference type="GO" id="GO:0003729">
    <property type="term" value="F:mRNA binding"/>
    <property type="evidence" value="ECO:0007669"/>
    <property type="project" value="InterPro"/>
</dbReference>
<dbReference type="Pfam" id="PF09405">
    <property type="entry name" value="Btz"/>
    <property type="match status" value="1"/>
</dbReference>